<dbReference type="Proteomes" id="UP000220797">
    <property type="component" value="Unassembled WGS sequence"/>
</dbReference>
<dbReference type="Gene3D" id="2.130.10.10">
    <property type="entry name" value="YVTN repeat-like/Quinoprotein amine dehydrogenase"/>
    <property type="match status" value="1"/>
</dbReference>
<proteinExistence type="predicted"/>
<dbReference type="AlphaFoldDB" id="A0A1J1GWP0"/>
<accession>A0A1J1GWP0</accession>
<organism evidence="1 2">
    <name type="scientific">Plasmodium gallinaceum</name>
    <dbReference type="NCBI Taxonomy" id="5849"/>
    <lineage>
        <taxon>Eukaryota</taxon>
        <taxon>Sar</taxon>
        <taxon>Alveolata</taxon>
        <taxon>Apicomplexa</taxon>
        <taxon>Aconoidasida</taxon>
        <taxon>Haemosporida</taxon>
        <taxon>Plasmodiidae</taxon>
        <taxon>Plasmodium</taxon>
        <taxon>Plasmodium (Haemamoeba)</taxon>
    </lineage>
</organism>
<sequence>MVINNIDEIVKFTNGKIDFFILQDNACSEKCPINNPYDEYSINNVFLKKEKEFYSRNKKKIENLDYYIKEYKKFNERKKIQLKRKKNVDDNKNENLKENSSENKSIFKYIEEDEELNDNLSENKSNEFSDGSYVYKSDTTVSHCYDNLVNWMYCRFNSFNINIYVNSPNNIFKESKNIFIIKEFNKEKINALKDIYSTYTGLNTTYGVFFYTVNYCIMLALECNRIDLLKNKMKNFKILYKFENIEKYVFLKNNLKDIDNIDKSNVYLTWKYPNLFSSYSFIDENNFFQKNKTKKLFKESFLCCKDFDKINIEKKCCENKSNEENENIKNKKSDEEDIRKKGTIYKYDRISFPRRNLEVIHLNNKLSLKNIFAIYPQFYLDDLDYIYIKDVGDIRKINNKCIEHDEKLKKIKVLLNRNQNNNTFIDDTYSNYLYFRKTIHNLKSSILHYDNNKKYKKKLLDDYKFIYKKINSNYIKEGNQKGEKKKKIFLLLNKELNYYPYFFYDNKYSYHFKGFSYIGEDYGYHEYQNYYIHNIENKIYFVLPLAYNYTLISIKNEPICLIRGYGKKFSFYFPYDYKKGEVIYPQDFEQSNEKYEKNDKKENYKERHVENNLNKIYSLSYNYFDDTIIAGSKNCIFIFDIHDPIFKKKITLLNKEKKKIGKITSICLVHYYEELQNKDNEIQQINLSKNDELYDNKINETKMKNNKVYSKNMGRKKEEKFLSKEHYQCKSLIKKYFSKYEKIKQNIFFIGTNKGIIYMFNEKEEILDENKNNYIISKTCFITLKNSSVIQIMYYDEKKIIASSLNDIFIRLYGLNSKYDNTKFYRENRDNQKYHFDILKDFLFTGDLYGNILIYDLKNKNMIFKKKLTYSPIICVSINKLLPLMLIATSYNYSHSVSNYIYKKNKKIIINNAYKNKGIENASKSIFMTSMSLWYIYELYNLYS</sequence>
<dbReference type="GeneID" id="39732791"/>
<dbReference type="OrthoDB" id="239865at2759"/>
<keyword evidence="2" id="KW-1185">Reference proteome</keyword>
<evidence type="ECO:0000313" key="2">
    <source>
        <dbReference type="Proteomes" id="UP000220797"/>
    </source>
</evidence>
<dbReference type="InterPro" id="IPR015943">
    <property type="entry name" value="WD40/YVTN_repeat-like_dom_sf"/>
</dbReference>
<dbReference type="SUPFAM" id="SSF50978">
    <property type="entry name" value="WD40 repeat-like"/>
    <property type="match status" value="1"/>
</dbReference>
<dbReference type="InterPro" id="IPR036322">
    <property type="entry name" value="WD40_repeat_dom_sf"/>
</dbReference>
<dbReference type="EMBL" id="CVMV01000070">
    <property type="protein sequence ID" value="CRG96679.1"/>
    <property type="molecule type" value="Genomic_DNA"/>
</dbReference>
<evidence type="ECO:0000313" key="1">
    <source>
        <dbReference type="EMBL" id="CRG96679.1"/>
    </source>
</evidence>
<reference evidence="1" key="1">
    <citation type="submission" date="2015-04" db="EMBL/GenBank/DDBJ databases">
        <authorList>
            <consortium name="Pathogen Informatics"/>
        </authorList>
    </citation>
    <scope>NUCLEOTIDE SEQUENCE [LARGE SCALE GENOMIC DNA]</scope>
    <source>
        <strain evidence="1">8A</strain>
    </source>
</reference>
<dbReference type="RefSeq" id="XP_028529483.1">
    <property type="nucleotide sequence ID" value="XM_028672985.1"/>
</dbReference>
<name>A0A1J1GWP0_PLAGA</name>
<protein>
    <submittedName>
        <fullName evidence="1">Uncharacterized protein</fullName>
    </submittedName>
</protein>
<comment type="caution">
    <text evidence="1">The sequence shown here is derived from an EMBL/GenBank/DDBJ whole genome shotgun (WGS) entry which is preliminary data.</text>
</comment>
<gene>
    <name evidence="1" type="ORF">PGAL8A_00425900</name>
</gene>
<dbReference type="VEuPathDB" id="PlasmoDB:PGAL8A_00425900"/>